<dbReference type="InterPro" id="IPR002403">
    <property type="entry name" value="Cyt_P450_E_grp-IV"/>
</dbReference>
<gene>
    <name evidence="7" type="ORF">EV356DRAFT_501350</name>
</gene>
<keyword evidence="6" id="KW-1133">Transmembrane helix</keyword>
<dbReference type="GO" id="GO:0016705">
    <property type="term" value="F:oxidoreductase activity, acting on paired donors, with incorporation or reduction of molecular oxygen"/>
    <property type="evidence" value="ECO:0007669"/>
    <property type="project" value="InterPro"/>
</dbReference>
<dbReference type="PANTHER" id="PTHR24305:SF232">
    <property type="entry name" value="P450, PUTATIVE (EUROFUNG)-RELATED"/>
    <property type="match status" value="1"/>
</dbReference>
<keyword evidence="6" id="KW-0812">Transmembrane</keyword>
<dbReference type="PRINTS" id="PR00385">
    <property type="entry name" value="P450"/>
</dbReference>
<keyword evidence="5" id="KW-0349">Heme</keyword>
<name>A0A6A6H9U3_VIRVR</name>
<dbReference type="GO" id="GO:0005506">
    <property type="term" value="F:iron ion binding"/>
    <property type="evidence" value="ECO:0007669"/>
    <property type="project" value="InterPro"/>
</dbReference>
<dbReference type="Gene3D" id="1.10.630.10">
    <property type="entry name" value="Cytochrome P450"/>
    <property type="match status" value="1"/>
</dbReference>
<keyword evidence="6" id="KW-0472">Membrane</keyword>
<reference evidence="7" key="1">
    <citation type="journal article" date="2020" name="Stud. Mycol.">
        <title>101 Dothideomycetes genomes: a test case for predicting lifestyles and emergence of pathogens.</title>
        <authorList>
            <person name="Haridas S."/>
            <person name="Albert R."/>
            <person name="Binder M."/>
            <person name="Bloem J."/>
            <person name="Labutti K."/>
            <person name="Salamov A."/>
            <person name="Andreopoulos B."/>
            <person name="Baker S."/>
            <person name="Barry K."/>
            <person name="Bills G."/>
            <person name="Bluhm B."/>
            <person name="Cannon C."/>
            <person name="Castanera R."/>
            <person name="Culley D."/>
            <person name="Daum C."/>
            <person name="Ezra D."/>
            <person name="Gonzalez J."/>
            <person name="Henrissat B."/>
            <person name="Kuo A."/>
            <person name="Liang C."/>
            <person name="Lipzen A."/>
            <person name="Lutzoni F."/>
            <person name="Magnuson J."/>
            <person name="Mondo S."/>
            <person name="Nolan M."/>
            <person name="Ohm R."/>
            <person name="Pangilinan J."/>
            <person name="Park H.-J."/>
            <person name="Ramirez L."/>
            <person name="Alfaro M."/>
            <person name="Sun H."/>
            <person name="Tritt A."/>
            <person name="Yoshinaga Y."/>
            <person name="Zwiers L.-H."/>
            <person name="Turgeon B."/>
            <person name="Goodwin S."/>
            <person name="Spatafora J."/>
            <person name="Crous P."/>
            <person name="Grigoriev I."/>
        </authorList>
    </citation>
    <scope>NUCLEOTIDE SEQUENCE</scope>
    <source>
        <strain evidence="7">Tuck. ex Michener</strain>
    </source>
</reference>
<dbReference type="Proteomes" id="UP000800092">
    <property type="component" value="Unassembled WGS sequence"/>
</dbReference>
<dbReference type="GO" id="GO:0020037">
    <property type="term" value="F:heme binding"/>
    <property type="evidence" value="ECO:0007669"/>
    <property type="project" value="InterPro"/>
</dbReference>
<dbReference type="OrthoDB" id="3934656at2759"/>
<dbReference type="GO" id="GO:0004497">
    <property type="term" value="F:monooxygenase activity"/>
    <property type="evidence" value="ECO:0007669"/>
    <property type="project" value="InterPro"/>
</dbReference>
<feature type="binding site" description="axial binding residue" evidence="5">
    <location>
        <position position="157"/>
    </location>
    <ligand>
        <name>heme</name>
        <dbReference type="ChEBI" id="CHEBI:30413"/>
    </ligand>
    <ligandPart>
        <name>Fe</name>
        <dbReference type="ChEBI" id="CHEBI:18248"/>
    </ligandPart>
</feature>
<dbReference type="EMBL" id="ML991796">
    <property type="protein sequence ID" value="KAF2234767.1"/>
    <property type="molecule type" value="Genomic_DNA"/>
</dbReference>
<accession>A0A6A6H9U3</accession>
<protein>
    <submittedName>
        <fullName evidence="7">Cytochrome P450</fullName>
    </submittedName>
</protein>
<organism evidence="7 8">
    <name type="scientific">Viridothelium virens</name>
    <name type="common">Speckled blister lichen</name>
    <name type="synonym">Trypethelium virens</name>
    <dbReference type="NCBI Taxonomy" id="1048519"/>
    <lineage>
        <taxon>Eukaryota</taxon>
        <taxon>Fungi</taxon>
        <taxon>Dikarya</taxon>
        <taxon>Ascomycota</taxon>
        <taxon>Pezizomycotina</taxon>
        <taxon>Dothideomycetes</taxon>
        <taxon>Dothideomycetes incertae sedis</taxon>
        <taxon>Trypetheliales</taxon>
        <taxon>Trypetheliaceae</taxon>
        <taxon>Viridothelium</taxon>
    </lineage>
</organism>
<dbReference type="PRINTS" id="PR00465">
    <property type="entry name" value="EP450IV"/>
</dbReference>
<feature type="transmembrane region" description="Helical" evidence="6">
    <location>
        <begin position="6"/>
        <end position="32"/>
    </location>
</feature>
<dbReference type="SUPFAM" id="SSF48264">
    <property type="entry name" value="Cytochrome P450"/>
    <property type="match status" value="1"/>
</dbReference>
<dbReference type="InterPro" id="IPR036396">
    <property type="entry name" value="Cyt_P450_sf"/>
</dbReference>
<dbReference type="InterPro" id="IPR050121">
    <property type="entry name" value="Cytochrome_P450_monoxygenase"/>
</dbReference>
<sequence length="211" mass="23968">MSEDDIIIHLTNSFVAGSITVATSIGATLYFAMRDPRVYMKLVAEVRNLEQSVTADYAETIRMPYLQACIKEAMRLAPTNNLPLERLAPQEGIEVSGHFLPHGTNVGCSAFILHRDCSVYGPDIDTFRPERWIEGDPVAISRMQKHFFAFGRGERGCSGRTLAMMMMGKFIVQILRAMDVEWAGHPTGWNLKAWWMPEQRNYFVKFRSRSS</sequence>
<evidence type="ECO:0000313" key="7">
    <source>
        <dbReference type="EMBL" id="KAF2234767.1"/>
    </source>
</evidence>
<evidence type="ECO:0000256" key="4">
    <source>
        <dbReference type="ARBA" id="ARBA00023004"/>
    </source>
</evidence>
<evidence type="ECO:0000256" key="1">
    <source>
        <dbReference type="ARBA" id="ARBA00001971"/>
    </source>
</evidence>
<dbReference type="Pfam" id="PF00067">
    <property type="entry name" value="p450"/>
    <property type="match status" value="1"/>
</dbReference>
<proteinExistence type="inferred from homology"/>
<evidence type="ECO:0000256" key="5">
    <source>
        <dbReference type="PIRSR" id="PIRSR602403-1"/>
    </source>
</evidence>
<dbReference type="InterPro" id="IPR001128">
    <property type="entry name" value="Cyt_P450"/>
</dbReference>
<dbReference type="AlphaFoldDB" id="A0A6A6H9U3"/>
<comment type="cofactor">
    <cofactor evidence="1 5">
        <name>heme</name>
        <dbReference type="ChEBI" id="CHEBI:30413"/>
    </cofactor>
</comment>
<evidence type="ECO:0000256" key="3">
    <source>
        <dbReference type="ARBA" id="ARBA00022723"/>
    </source>
</evidence>
<keyword evidence="8" id="KW-1185">Reference proteome</keyword>
<keyword evidence="3 5" id="KW-0479">Metal-binding</keyword>
<dbReference type="PANTHER" id="PTHR24305">
    <property type="entry name" value="CYTOCHROME P450"/>
    <property type="match status" value="1"/>
</dbReference>
<evidence type="ECO:0000256" key="2">
    <source>
        <dbReference type="ARBA" id="ARBA00010617"/>
    </source>
</evidence>
<evidence type="ECO:0000313" key="8">
    <source>
        <dbReference type="Proteomes" id="UP000800092"/>
    </source>
</evidence>
<comment type="similarity">
    <text evidence="2">Belongs to the cytochrome P450 family.</text>
</comment>
<keyword evidence="4 5" id="KW-0408">Iron</keyword>
<evidence type="ECO:0000256" key="6">
    <source>
        <dbReference type="SAM" id="Phobius"/>
    </source>
</evidence>